<dbReference type="Proteomes" id="UP000515121">
    <property type="component" value="Unplaced"/>
</dbReference>
<protein>
    <submittedName>
        <fullName evidence="2">Uncharacterized protein LOC111314195 isoform X1</fullName>
    </submittedName>
</protein>
<dbReference type="KEGG" id="dzi:111314195"/>
<gene>
    <name evidence="2" type="primary">LOC111314195</name>
</gene>
<dbReference type="RefSeq" id="XP_022771051.1">
    <property type="nucleotide sequence ID" value="XM_022915316.1"/>
</dbReference>
<evidence type="ECO:0000313" key="2">
    <source>
        <dbReference type="RefSeq" id="XP_022771051.1"/>
    </source>
</evidence>
<dbReference type="AlphaFoldDB" id="A0A6P6B269"/>
<accession>A0A6P6B269</accession>
<keyword evidence="1" id="KW-1185">Reference proteome</keyword>
<evidence type="ECO:0000313" key="1">
    <source>
        <dbReference type="Proteomes" id="UP000515121"/>
    </source>
</evidence>
<organism evidence="1 2">
    <name type="scientific">Durio zibethinus</name>
    <name type="common">Durian</name>
    <dbReference type="NCBI Taxonomy" id="66656"/>
    <lineage>
        <taxon>Eukaryota</taxon>
        <taxon>Viridiplantae</taxon>
        <taxon>Streptophyta</taxon>
        <taxon>Embryophyta</taxon>
        <taxon>Tracheophyta</taxon>
        <taxon>Spermatophyta</taxon>
        <taxon>Magnoliopsida</taxon>
        <taxon>eudicotyledons</taxon>
        <taxon>Gunneridae</taxon>
        <taxon>Pentapetalae</taxon>
        <taxon>rosids</taxon>
        <taxon>malvids</taxon>
        <taxon>Malvales</taxon>
        <taxon>Malvaceae</taxon>
        <taxon>Helicteroideae</taxon>
        <taxon>Durio</taxon>
    </lineage>
</organism>
<dbReference type="OrthoDB" id="10591643at2759"/>
<name>A0A6P6B269_DURZI</name>
<sequence length="124" mass="13816">MRQIAGPSGQMNWIRDGPKCLGARNITEAIDSRYYACRIHTACSAKLLILEWLRAVAMRGSTCWPTAHLQWVYFQGSILASNGGPPNTQVKSFSGGRYSEGESRYNLTRSTLKAATMDTYEEGY</sequence>
<dbReference type="GeneID" id="111314195"/>
<reference evidence="2" key="1">
    <citation type="submission" date="2025-08" db="UniProtKB">
        <authorList>
            <consortium name="RefSeq"/>
        </authorList>
    </citation>
    <scope>IDENTIFICATION</scope>
    <source>
        <tissue evidence="2">Fruit stalk</tissue>
    </source>
</reference>
<proteinExistence type="predicted"/>